<accession>A0A6A6UE75</accession>
<dbReference type="Proteomes" id="UP000799302">
    <property type="component" value="Unassembled WGS sequence"/>
</dbReference>
<sequence length="380" mass="42577">MMATITIEFCSDADVRLTMAGEEINTGAQVASISKASEAEVNGQAKDVEVVNADLDGATAAPALPPVVPPAIPKSFKKHKMGLLELEVKESRFLVSSARLIASSQYWSSMLSGPSFREGLELKEKGSVKIDLDDDPTAMMIILGIMHDNSAHVPDKVDWKTLYLIAVITDKYRWHKLVAPHAHAWLEAFGAPKIYNDSTLTLLWMAWVFGDSEQFQALSGFIVLWITEPIDESLQTNRVPDKILRAINKKREEVFQYIESAFEKYQDDLLHDSPTGFQKALQASPEHNMLRCMAHGYGILCARELQIGDDAEPDHKGVSIRLLKHNISMYRSIDTFELRYKKSTSNVPGHWDLKTILKNAIGELVLTNFGLDYEKFQPTI</sequence>
<dbReference type="InterPro" id="IPR011333">
    <property type="entry name" value="SKP1/BTB/POZ_sf"/>
</dbReference>
<protein>
    <recommendedName>
        <fullName evidence="3">BTB domain-containing protein</fullName>
    </recommendedName>
</protein>
<evidence type="ECO:0000313" key="1">
    <source>
        <dbReference type="EMBL" id="KAF2669723.1"/>
    </source>
</evidence>
<reference evidence="1" key="1">
    <citation type="journal article" date="2020" name="Stud. Mycol.">
        <title>101 Dothideomycetes genomes: a test case for predicting lifestyles and emergence of pathogens.</title>
        <authorList>
            <person name="Haridas S."/>
            <person name="Albert R."/>
            <person name="Binder M."/>
            <person name="Bloem J."/>
            <person name="Labutti K."/>
            <person name="Salamov A."/>
            <person name="Andreopoulos B."/>
            <person name="Baker S."/>
            <person name="Barry K."/>
            <person name="Bills G."/>
            <person name="Bluhm B."/>
            <person name="Cannon C."/>
            <person name="Castanera R."/>
            <person name="Culley D."/>
            <person name="Daum C."/>
            <person name="Ezra D."/>
            <person name="Gonzalez J."/>
            <person name="Henrissat B."/>
            <person name="Kuo A."/>
            <person name="Liang C."/>
            <person name="Lipzen A."/>
            <person name="Lutzoni F."/>
            <person name="Magnuson J."/>
            <person name="Mondo S."/>
            <person name="Nolan M."/>
            <person name="Ohm R."/>
            <person name="Pangilinan J."/>
            <person name="Park H.-J."/>
            <person name="Ramirez L."/>
            <person name="Alfaro M."/>
            <person name="Sun H."/>
            <person name="Tritt A."/>
            <person name="Yoshinaga Y."/>
            <person name="Zwiers L.-H."/>
            <person name="Turgeon B."/>
            <person name="Goodwin S."/>
            <person name="Spatafora J."/>
            <person name="Crous P."/>
            <person name="Grigoriev I."/>
        </authorList>
    </citation>
    <scope>NUCLEOTIDE SEQUENCE</scope>
    <source>
        <strain evidence="1">CBS 115976</strain>
    </source>
</reference>
<keyword evidence="2" id="KW-1185">Reference proteome</keyword>
<gene>
    <name evidence="1" type="ORF">BT63DRAFT_267691</name>
</gene>
<organism evidence="1 2">
    <name type="scientific">Microthyrium microscopicum</name>
    <dbReference type="NCBI Taxonomy" id="703497"/>
    <lineage>
        <taxon>Eukaryota</taxon>
        <taxon>Fungi</taxon>
        <taxon>Dikarya</taxon>
        <taxon>Ascomycota</taxon>
        <taxon>Pezizomycotina</taxon>
        <taxon>Dothideomycetes</taxon>
        <taxon>Dothideomycetes incertae sedis</taxon>
        <taxon>Microthyriales</taxon>
        <taxon>Microthyriaceae</taxon>
        <taxon>Microthyrium</taxon>
    </lineage>
</organism>
<dbReference type="AlphaFoldDB" id="A0A6A6UE75"/>
<proteinExistence type="predicted"/>
<dbReference type="Gene3D" id="3.30.710.10">
    <property type="entry name" value="Potassium Channel Kv1.1, Chain A"/>
    <property type="match status" value="1"/>
</dbReference>
<dbReference type="OrthoDB" id="3944762at2759"/>
<evidence type="ECO:0008006" key="3">
    <source>
        <dbReference type="Google" id="ProtNLM"/>
    </source>
</evidence>
<dbReference type="EMBL" id="MU004235">
    <property type="protein sequence ID" value="KAF2669723.1"/>
    <property type="molecule type" value="Genomic_DNA"/>
</dbReference>
<name>A0A6A6UE75_9PEZI</name>
<evidence type="ECO:0000313" key="2">
    <source>
        <dbReference type="Proteomes" id="UP000799302"/>
    </source>
</evidence>